<comment type="caution">
    <text evidence="2">The sequence shown here is derived from an EMBL/GenBank/DDBJ whole genome shotgun (WGS) entry which is preliminary data.</text>
</comment>
<dbReference type="AlphaFoldDB" id="A0A9P9BM19"/>
<evidence type="ECO:0000313" key="2">
    <source>
        <dbReference type="EMBL" id="KAH7025825.1"/>
    </source>
</evidence>
<dbReference type="RefSeq" id="XP_046009042.1">
    <property type="nucleotide sequence ID" value="XM_046159146.1"/>
</dbReference>
<accession>A0A9P9BM19</accession>
<dbReference type="GeneID" id="70188692"/>
<proteinExistence type="predicted"/>
<dbReference type="Proteomes" id="UP000756346">
    <property type="component" value="Unassembled WGS sequence"/>
</dbReference>
<dbReference type="OrthoDB" id="4687746at2759"/>
<feature type="region of interest" description="Disordered" evidence="1">
    <location>
        <begin position="1"/>
        <end position="25"/>
    </location>
</feature>
<reference evidence="2" key="1">
    <citation type="journal article" date="2021" name="Nat. Commun.">
        <title>Genetic determinants of endophytism in the Arabidopsis root mycobiome.</title>
        <authorList>
            <person name="Mesny F."/>
            <person name="Miyauchi S."/>
            <person name="Thiergart T."/>
            <person name="Pickel B."/>
            <person name="Atanasova L."/>
            <person name="Karlsson M."/>
            <person name="Huettel B."/>
            <person name="Barry K.W."/>
            <person name="Haridas S."/>
            <person name="Chen C."/>
            <person name="Bauer D."/>
            <person name="Andreopoulos W."/>
            <person name="Pangilinan J."/>
            <person name="LaButti K."/>
            <person name="Riley R."/>
            <person name="Lipzen A."/>
            <person name="Clum A."/>
            <person name="Drula E."/>
            <person name="Henrissat B."/>
            <person name="Kohler A."/>
            <person name="Grigoriev I.V."/>
            <person name="Martin F.M."/>
            <person name="Hacquard S."/>
        </authorList>
    </citation>
    <scope>NUCLEOTIDE SEQUENCE</scope>
    <source>
        <strain evidence="2">MPI-CAGE-CH-0230</strain>
    </source>
</reference>
<gene>
    <name evidence="2" type="ORF">B0I36DRAFT_365488</name>
</gene>
<protein>
    <submittedName>
        <fullName evidence="2">Uncharacterized protein</fullName>
    </submittedName>
</protein>
<organism evidence="2 3">
    <name type="scientific">Microdochium trichocladiopsis</name>
    <dbReference type="NCBI Taxonomy" id="1682393"/>
    <lineage>
        <taxon>Eukaryota</taxon>
        <taxon>Fungi</taxon>
        <taxon>Dikarya</taxon>
        <taxon>Ascomycota</taxon>
        <taxon>Pezizomycotina</taxon>
        <taxon>Sordariomycetes</taxon>
        <taxon>Xylariomycetidae</taxon>
        <taxon>Xylariales</taxon>
        <taxon>Microdochiaceae</taxon>
        <taxon>Microdochium</taxon>
    </lineage>
</organism>
<evidence type="ECO:0000256" key="1">
    <source>
        <dbReference type="SAM" id="MobiDB-lite"/>
    </source>
</evidence>
<evidence type="ECO:0000313" key="3">
    <source>
        <dbReference type="Proteomes" id="UP000756346"/>
    </source>
</evidence>
<dbReference type="EMBL" id="JAGTJQ010000008">
    <property type="protein sequence ID" value="KAH7025825.1"/>
    <property type="molecule type" value="Genomic_DNA"/>
</dbReference>
<sequence length="170" mass="19070">MKSRLLQDEDESSTEPAPKRARLHYGAGPLFAHQQDARFPNFGAARHKFDLRARQAEEDIESPLAGKVRENYANLRAAVHLAATTQLEEARESLVVESEQTMKSYQKDVLHLEKTALRLCEPLSNAEVEYETIDKSGRPRTEIVKIGPAVGQFATKIAETSAELRLLWAT</sequence>
<keyword evidence="3" id="KW-1185">Reference proteome</keyword>
<name>A0A9P9BM19_9PEZI</name>